<dbReference type="SMART" id="SM00418">
    <property type="entry name" value="HTH_ARSR"/>
    <property type="match status" value="1"/>
</dbReference>
<dbReference type="NCBIfam" id="NF033788">
    <property type="entry name" value="HTH_metalloreg"/>
    <property type="match status" value="1"/>
</dbReference>
<evidence type="ECO:0000259" key="4">
    <source>
        <dbReference type="PROSITE" id="PS50987"/>
    </source>
</evidence>
<accession>A0A381PPE4</accession>
<dbReference type="Gene3D" id="1.10.10.10">
    <property type="entry name" value="Winged helix-like DNA-binding domain superfamily/Winged helix DNA-binding domain"/>
    <property type="match status" value="1"/>
</dbReference>
<evidence type="ECO:0000256" key="3">
    <source>
        <dbReference type="ARBA" id="ARBA00023163"/>
    </source>
</evidence>
<reference evidence="5" key="1">
    <citation type="submission" date="2018-05" db="EMBL/GenBank/DDBJ databases">
        <authorList>
            <person name="Lanie J.A."/>
            <person name="Ng W.-L."/>
            <person name="Kazmierczak K.M."/>
            <person name="Andrzejewski T.M."/>
            <person name="Davidsen T.M."/>
            <person name="Wayne K.J."/>
            <person name="Tettelin H."/>
            <person name="Glass J.I."/>
            <person name="Rusch D."/>
            <person name="Podicherti R."/>
            <person name="Tsui H.-C.T."/>
            <person name="Winkler M.E."/>
        </authorList>
    </citation>
    <scope>NUCLEOTIDE SEQUENCE</scope>
</reference>
<dbReference type="InterPro" id="IPR036388">
    <property type="entry name" value="WH-like_DNA-bd_sf"/>
</dbReference>
<dbReference type="EMBL" id="UINC01001047">
    <property type="protein sequence ID" value="SUZ68901.1"/>
    <property type="molecule type" value="Genomic_DNA"/>
</dbReference>
<dbReference type="PANTHER" id="PTHR33154:SF28">
    <property type="entry name" value="HTH-TYPE TRANSCRIPTIONAL REGULATOR YGAV-RELATED"/>
    <property type="match status" value="1"/>
</dbReference>
<evidence type="ECO:0000256" key="1">
    <source>
        <dbReference type="ARBA" id="ARBA00023015"/>
    </source>
</evidence>
<evidence type="ECO:0000256" key="2">
    <source>
        <dbReference type="ARBA" id="ARBA00023125"/>
    </source>
</evidence>
<dbReference type="PRINTS" id="PR00778">
    <property type="entry name" value="HTHARSR"/>
</dbReference>
<dbReference type="CDD" id="cd00090">
    <property type="entry name" value="HTH_ARSR"/>
    <property type="match status" value="1"/>
</dbReference>
<dbReference type="InterPro" id="IPR036390">
    <property type="entry name" value="WH_DNA-bd_sf"/>
</dbReference>
<dbReference type="Pfam" id="PF01022">
    <property type="entry name" value="HTH_5"/>
    <property type="match status" value="1"/>
</dbReference>
<sequence length="113" mass="13001">MKTSASKNEIIKRELDQLFGEQNINIEIAAQCLKVMSHPARLRILCALRGGEQTVQNLEYYTGIKQSTLSQHLALLKSRGVLVSRRETTYSFYRFSNDQITQLFDLIKEVFCT</sequence>
<dbReference type="InterPro" id="IPR011991">
    <property type="entry name" value="ArsR-like_HTH"/>
</dbReference>
<protein>
    <recommendedName>
        <fullName evidence="4">HTH arsR-type domain-containing protein</fullName>
    </recommendedName>
</protein>
<gene>
    <name evidence="5" type="ORF">METZ01_LOCUS21755</name>
</gene>
<feature type="domain" description="HTH arsR-type" evidence="4">
    <location>
        <begin position="21"/>
        <end position="113"/>
    </location>
</feature>
<dbReference type="InterPro" id="IPR001845">
    <property type="entry name" value="HTH_ArsR_DNA-bd_dom"/>
</dbReference>
<organism evidence="5">
    <name type="scientific">marine metagenome</name>
    <dbReference type="NCBI Taxonomy" id="408172"/>
    <lineage>
        <taxon>unclassified sequences</taxon>
        <taxon>metagenomes</taxon>
        <taxon>ecological metagenomes</taxon>
    </lineage>
</organism>
<evidence type="ECO:0000313" key="5">
    <source>
        <dbReference type="EMBL" id="SUZ68901.1"/>
    </source>
</evidence>
<dbReference type="PANTHER" id="PTHR33154">
    <property type="entry name" value="TRANSCRIPTIONAL REGULATOR, ARSR FAMILY"/>
    <property type="match status" value="1"/>
</dbReference>
<proteinExistence type="predicted"/>
<dbReference type="InterPro" id="IPR051081">
    <property type="entry name" value="HTH_MetalResp_TranReg"/>
</dbReference>
<name>A0A381PPE4_9ZZZZ</name>
<dbReference type="GO" id="GO:0003677">
    <property type="term" value="F:DNA binding"/>
    <property type="evidence" value="ECO:0007669"/>
    <property type="project" value="UniProtKB-KW"/>
</dbReference>
<dbReference type="PROSITE" id="PS50987">
    <property type="entry name" value="HTH_ARSR_2"/>
    <property type="match status" value="1"/>
</dbReference>
<keyword evidence="2" id="KW-0238">DNA-binding</keyword>
<dbReference type="SUPFAM" id="SSF46785">
    <property type="entry name" value="Winged helix' DNA-binding domain"/>
    <property type="match status" value="1"/>
</dbReference>
<dbReference type="AlphaFoldDB" id="A0A381PPE4"/>
<dbReference type="GO" id="GO:0003700">
    <property type="term" value="F:DNA-binding transcription factor activity"/>
    <property type="evidence" value="ECO:0007669"/>
    <property type="project" value="InterPro"/>
</dbReference>
<keyword evidence="1" id="KW-0805">Transcription regulation</keyword>
<keyword evidence="3" id="KW-0804">Transcription</keyword>